<dbReference type="InterPro" id="IPR032675">
    <property type="entry name" value="LRR_dom_sf"/>
</dbReference>
<dbReference type="SMART" id="SM00365">
    <property type="entry name" value="LRR_SD22"/>
    <property type="match status" value="4"/>
</dbReference>
<dbReference type="PROSITE" id="PS51450">
    <property type="entry name" value="LRR"/>
    <property type="match status" value="3"/>
</dbReference>
<dbReference type="PANTHER" id="PTHR46652">
    <property type="entry name" value="LEUCINE-RICH REPEAT AND IQ DOMAIN-CONTAINING PROTEIN 1-RELATED"/>
    <property type="match status" value="1"/>
</dbReference>
<dbReference type="Proteomes" id="UP001642409">
    <property type="component" value="Unassembled WGS sequence"/>
</dbReference>
<dbReference type="SMART" id="SM00369">
    <property type="entry name" value="LRR_TYP"/>
    <property type="match status" value="4"/>
</dbReference>
<gene>
    <name evidence="4" type="ORF">HINF_LOCUS52847</name>
    <name evidence="3" type="ORF">HINF_LOCUS64595</name>
</gene>
<comment type="caution">
    <text evidence="3">The sequence shown here is derived from an EMBL/GenBank/DDBJ whole genome shotgun (WGS) entry which is preliminary data.</text>
</comment>
<organism evidence="3">
    <name type="scientific">Hexamita inflata</name>
    <dbReference type="NCBI Taxonomy" id="28002"/>
    <lineage>
        <taxon>Eukaryota</taxon>
        <taxon>Metamonada</taxon>
        <taxon>Diplomonadida</taxon>
        <taxon>Hexamitidae</taxon>
        <taxon>Hexamitinae</taxon>
        <taxon>Hexamita</taxon>
    </lineage>
</organism>
<reference evidence="3" key="1">
    <citation type="submission" date="2023-06" db="EMBL/GenBank/DDBJ databases">
        <authorList>
            <person name="Kurt Z."/>
        </authorList>
    </citation>
    <scope>NUCLEOTIDE SEQUENCE</scope>
</reference>
<dbReference type="PANTHER" id="PTHR46652:SF3">
    <property type="entry name" value="LEUCINE-RICH REPEAT-CONTAINING PROTEIN 9"/>
    <property type="match status" value="1"/>
</dbReference>
<proteinExistence type="predicted"/>
<accession>A0AA86RFU3</accession>
<evidence type="ECO:0000313" key="3">
    <source>
        <dbReference type="EMBL" id="CAI9976950.1"/>
    </source>
</evidence>
<dbReference type="InterPro" id="IPR003591">
    <property type="entry name" value="Leu-rich_rpt_typical-subtyp"/>
</dbReference>
<dbReference type="AlphaFoldDB" id="A0AA86RFU3"/>
<evidence type="ECO:0000313" key="4">
    <source>
        <dbReference type="EMBL" id="CAL6067073.1"/>
    </source>
</evidence>
<evidence type="ECO:0008006" key="6">
    <source>
        <dbReference type="Google" id="ProtNLM"/>
    </source>
</evidence>
<evidence type="ECO:0000256" key="2">
    <source>
        <dbReference type="ARBA" id="ARBA00022737"/>
    </source>
</evidence>
<dbReference type="Pfam" id="PF13855">
    <property type="entry name" value="LRR_8"/>
    <property type="match status" value="1"/>
</dbReference>
<dbReference type="InterPro" id="IPR001611">
    <property type="entry name" value="Leu-rich_rpt"/>
</dbReference>
<name>A0AA86RFU3_9EUKA</name>
<evidence type="ECO:0000256" key="1">
    <source>
        <dbReference type="ARBA" id="ARBA00022614"/>
    </source>
</evidence>
<keyword evidence="5" id="KW-1185">Reference proteome</keyword>
<dbReference type="InterPro" id="IPR050836">
    <property type="entry name" value="SDS22/Internalin_LRR"/>
</dbReference>
<reference evidence="4 5" key="2">
    <citation type="submission" date="2024-07" db="EMBL/GenBank/DDBJ databases">
        <authorList>
            <person name="Akdeniz Z."/>
        </authorList>
    </citation>
    <scope>NUCLEOTIDE SEQUENCE [LARGE SCALE GENOMIC DNA]</scope>
</reference>
<dbReference type="EMBL" id="CAXDID020000266">
    <property type="protein sequence ID" value="CAL6067073.1"/>
    <property type="molecule type" value="Genomic_DNA"/>
</dbReference>
<protein>
    <recommendedName>
        <fullName evidence="6">Chaoptin</fullName>
    </recommendedName>
</protein>
<dbReference type="PRINTS" id="PR00019">
    <property type="entry name" value="LEURICHRPT"/>
</dbReference>
<dbReference type="Gene3D" id="3.80.10.10">
    <property type="entry name" value="Ribonuclease Inhibitor"/>
    <property type="match status" value="1"/>
</dbReference>
<keyword evidence="2" id="KW-0677">Repeat</keyword>
<evidence type="ECO:0000313" key="5">
    <source>
        <dbReference type="Proteomes" id="UP001642409"/>
    </source>
</evidence>
<dbReference type="EMBL" id="CATOUU010001176">
    <property type="protein sequence ID" value="CAI9976950.1"/>
    <property type="molecule type" value="Genomic_DNA"/>
</dbReference>
<sequence length="409" mass="46956">MQPFHIIKCKEDLLNHFGSSQKLQILNLKQMGDLLALNVPPEVWEDASNRNLLSFNKELIQQTIEFTFQRINIEYFHLLSFLTNLTQLDLSGNNISGISAISKLKNMKKLYLSGNCIEDISAFQSLPDLTHLNLQQNKLTSYTLALPNLIELKIGHNQLQDKTGLQYSPNLQDVNLCGTETADLRTIPHQLFGLKTLELYHNNLVEISHLSNFVDLQSLNISYNKLLQNIGPLKFCPQLTKLSIAKTNVADIWPLQFMKNLQTLDMANTAVIDLHPLQHLYQLQRLSSDNAHVIDVSPLSDLTQLDNVSFISNQISNVDVLKQHNNYQKFRFSSQKIPTTNGLIFYNKILSVHNSQKQIKKLVQENRISQFRGSMIHHEYIKIKINKQNKVMIQKIELIFSQDSQTDQQ</sequence>
<dbReference type="SUPFAM" id="SSF52058">
    <property type="entry name" value="L domain-like"/>
    <property type="match status" value="1"/>
</dbReference>
<keyword evidence="1" id="KW-0433">Leucine-rich repeat</keyword>